<evidence type="ECO:0000259" key="1">
    <source>
        <dbReference type="Pfam" id="PF00882"/>
    </source>
</evidence>
<dbReference type="EMBL" id="CP004121">
    <property type="protein sequence ID" value="AGF55286.1"/>
    <property type="molecule type" value="Genomic_DNA"/>
</dbReference>
<dbReference type="AlphaFoldDB" id="M1MKF8"/>
<accession>M1MKF8</accession>
<dbReference type="InterPro" id="IPR008947">
    <property type="entry name" value="PLipase_C/P1_nuclease_dom_sf"/>
</dbReference>
<keyword evidence="3" id="KW-1185">Reference proteome</keyword>
<dbReference type="Pfam" id="PF00882">
    <property type="entry name" value="Zn_dep_PLPC"/>
    <property type="match status" value="1"/>
</dbReference>
<dbReference type="InterPro" id="IPR029002">
    <property type="entry name" value="PLPC/GPLD1"/>
</dbReference>
<name>M1MKF8_9CLOT</name>
<dbReference type="Proteomes" id="UP000011728">
    <property type="component" value="Chromosome"/>
</dbReference>
<feature type="domain" description="Phospholipase C/D" evidence="1">
    <location>
        <begin position="5"/>
        <end position="154"/>
    </location>
</feature>
<dbReference type="STRING" id="36745.CLSAP_14790"/>
<proteinExistence type="predicted"/>
<evidence type="ECO:0000313" key="3">
    <source>
        <dbReference type="Proteomes" id="UP000011728"/>
    </source>
</evidence>
<dbReference type="Gene3D" id="1.10.575.10">
    <property type="entry name" value="P1 Nuclease"/>
    <property type="match status" value="1"/>
</dbReference>
<gene>
    <name evidence="2" type="ORF">Cspa_c15160</name>
</gene>
<evidence type="ECO:0000313" key="2">
    <source>
        <dbReference type="EMBL" id="AGF55286.1"/>
    </source>
</evidence>
<dbReference type="HOGENOM" id="CLU_1376106_0_0_9"/>
<sequence length="190" mass="22049">MKVKTHVKLGELLLSKNINIIPKGFSKFMFNFGLIMVDQSWHVKTHPHYMKKSLSYINKKIEKLISVKKFDAFSSLQLGIVVHYLCDFCCHSHISGSIGNIPSHLKYERELQKYLLKNFDKLRNQFNSKTSSLNLNNLSTLKASIDDILSNYSKGQASYFWDIKHCFELTFLVCSSVFNLNYSNESYNMI</sequence>
<dbReference type="eggNOG" id="ENOG5030G9F">
    <property type="taxonomic scope" value="Bacteria"/>
</dbReference>
<dbReference type="RefSeq" id="WP_015391608.1">
    <property type="nucleotide sequence ID" value="NC_020291.1"/>
</dbReference>
<protein>
    <submittedName>
        <fullName evidence="2">Zinc dependent phospholipase C</fullName>
    </submittedName>
</protein>
<dbReference type="OrthoDB" id="2878022at2"/>
<dbReference type="KEGG" id="csr:Cspa_c15160"/>
<dbReference type="GO" id="GO:0016788">
    <property type="term" value="F:hydrolase activity, acting on ester bonds"/>
    <property type="evidence" value="ECO:0007669"/>
    <property type="project" value="InterPro"/>
</dbReference>
<reference evidence="2 3" key="1">
    <citation type="submission" date="2013-02" db="EMBL/GenBank/DDBJ databases">
        <title>Genome sequence of Clostridium saccharoperbutylacetonicum N1-4(HMT).</title>
        <authorList>
            <person name="Poehlein A."/>
            <person name="Daniel R."/>
        </authorList>
    </citation>
    <scope>NUCLEOTIDE SEQUENCE [LARGE SCALE GENOMIC DNA]</scope>
    <source>
        <strain evidence="3">N1-4(HMT)</strain>
    </source>
</reference>
<dbReference type="PATRIC" id="fig|931276.5.peg.1478"/>
<organism evidence="2 3">
    <name type="scientific">Clostridium saccharoperbutylacetonicum N1-4(HMT)</name>
    <dbReference type="NCBI Taxonomy" id="931276"/>
    <lineage>
        <taxon>Bacteria</taxon>
        <taxon>Bacillati</taxon>
        <taxon>Bacillota</taxon>
        <taxon>Clostridia</taxon>
        <taxon>Eubacteriales</taxon>
        <taxon>Clostridiaceae</taxon>
        <taxon>Clostridium</taxon>
    </lineage>
</organism>